<dbReference type="PANTHER" id="PTHR31632:SF2">
    <property type="entry name" value="PLASMA MEMBRANE IRON PERMEASE"/>
    <property type="match status" value="1"/>
</dbReference>
<keyword evidence="11" id="KW-0732">Signal</keyword>
<dbReference type="Pfam" id="PF00034">
    <property type="entry name" value="Cytochrom_C"/>
    <property type="match status" value="1"/>
</dbReference>
<gene>
    <name evidence="13" type="ORF">ABSH63_10485</name>
</gene>
<comment type="caution">
    <text evidence="13">The sequence shown here is derived from an EMBL/GenBank/DDBJ whole genome shotgun (WGS) entry which is preliminary data.</text>
</comment>
<evidence type="ECO:0000313" key="13">
    <source>
        <dbReference type="EMBL" id="MES0874426.1"/>
    </source>
</evidence>
<dbReference type="RefSeq" id="WP_352889603.1">
    <property type="nucleotide sequence ID" value="NZ_JBEPIJ010000011.1"/>
</dbReference>
<dbReference type="Pfam" id="PF03239">
    <property type="entry name" value="FTR1"/>
    <property type="match status" value="1"/>
</dbReference>
<evidence type="ECO:0000256" key="7">
    <source>
        <dbReference type="ARBA" id="ARBA00023004"/>
    </source>
</evidence>
<organism evidence="13 14">
    <name type="scientific">Sinimarinibacterium thermocellulolyticum</name>
    <dbReference type="NCBI Taxonomy" id="3170016"/>
    <lineage>
        <taxon>Bacteria</taxon>
        <taxon>Pseudomonadati</taxon>
        <taxon>Pseudomonadota</taxon>
        <taxon>Gammaproteobacteria</taxon>
        <taxon>Nevskiales</taxon>
        <taxon>Nevskiaceae</taxon>
        <taxon>Sinimarinibacterium</taxon>
    </lineage>
</organism>
<feature type="transmembrane region" description="Helical" evidence="10">
    <location>
        <begin position="389"/>
        <end position="414"/>
    </location>
</feature>
<evidence type="ECO:0000256" key="11">
    <source>
        <dbReference type="SAM" id="SignalP"/>
    </source>
</evidence>
<dbReference type="Proteomes" id="UP001465331">
    <property type="component" value="Unassembled WGS sequence"/>
</dbReference>
<evidence type="ECO:0000256" key="3">
    <source>
        <dbReference type="ARBA" id="ARBA00022617"/>
    </source>
</evidence>
<feature type="signal peptide" evidence="11">
    <location>
        <begin position="1"/>
        <end position="30"/>
    </location>
</feature>
<evidence type="ECO:0000256" key="8">
    <source>
        <dbReference type="ARBA" id="ARBA00023136"/>
    </source>
</evidence>
<keyword evidence="8 10" id="KW-0472">Membrane</keyword>
<keyword evidence="4 10" id="KW-0812">Transmembrane</keyword>
<feature type="transmembrane region" description="Helical" evidence="10">
    <location>
        <begin position="461"/>
        <end position="480"/>
    </location>
</feature>
<keyword evidence="6 10" id="KW-1133">Transmembrane helix</keyword>
<feature type="transmembrane region" description="Helical" evidence="10">
    <location>
        <begin position="569"/>
        <end position="591"/>
    </location>
</feature>
<sequence length="645" mass="67695">MSPRSIPVCLRRFCAAILLAAAATPGGVAAADPTEVATLWRLLDYIAVDYREAVDGQGRIVNADEYAEMREFAQTVGQRLQTLPDGPQQASLRAEADALIASIEARAAPERIAAQARSLAAALMSAYPLPQAPLVPPDVARGAVLYQQLCAACHGEGGAGDGPLAAGMEPPPIDFTDAQRADERSLFALYQVIGQGLEDTPMPAYAHLPEADRWALAFYVGSLAYLGEKDGAEIWQSAAARAAVPDLEALATLTPSALAQTLGHEPARRLTAYLRREPAAVLAGGEQGLELTRRRLAESRAAYAGGDANAAARLALSAYLDGFEPVEALLSARDADLVVQIETAMSELRARIARRAPAAEIDAQIAALEDLFDTAQTALGEGRADAISAFVGALTILLREGFEALLLVVAIVAFLRKAGRSEALTFVHAGWVGALAAGAATWAAATWLVTISGAGRELTEGAAALFAAAVLLFVGIWMHGKSQAGAWQRYVQAKLAHALSKRSAWFLALLSFVVVYREVFETILFYAALWSQGQREAIVAGAATAVLVLAAIAWAMLRYARRIPIAQFFALSAALVAVLAVVLAGKGVAALQEGGFMAVTTLAGPRIAWIGVYPTVQGLAAQAAVLAALVAGFAFNRLRARAVAA</sequence>
<keyword evidence="3 9" id="KW-0349">Heme</keyword>
<accession>A0ABV2AC06</accession>
<comment type="similarity">
    <text evidence="2">Belongs to the oxidase-dependent Fe transporter (OFeT) (TC 9.A.10.1) family.</text>
</comment>
<dbReference type="PROSITE" id="PS51007">
    <property type="entry name" value="CYTC"/>
    <property type="match status" value="1"/>
</dbReference>
<feature type="transmembrane region" description="Helical" evidence="10">
    <location>
        <begin position="537"/>
        <end position="557"/>
    </location>
</feature>
<comment type="subcellular location">
    <subcellularLocation>
        <location evidence="1">Membrane</location>
        <topology evidence="1">Multi-pass membrane protein</topology>
    </subcellularLocation>
</comment>
<evidence type="ECO:0000313" key="14">
    <source>
        <dbReference type="Proteomes" id="UP001465331"/>
    </source>
</evidence>
<reference evidence="13 14" key="1">
    <citation type="submission" date="2024-06" db="EMBL/GenBank/DDBJ databases">
        <authorList>
            <person name="Li Z."/>
            <person name="Jiang Y."/>
        </authorList>
    </citation>
    <scope>NUCLEOTIDE SEQUENCE [LARGE SCALE GENOMIC DNA]</scope>
    <source>
        <strain evidence="13 14">HSW-8</strain>
    </source>
</reference>
<evidence type="ECO:0000256" key="6">
    <source>
        <dbReference type="ARBA" id="ARBA00022989"/>
    </source>
</evidence>
<keyword evidence="14" id="KW-1185">Reference proteome</keyword>
<dbReference type="InterPro" id="IPR004923">
    <property type="entry name" value="FTR1/Fip1/EfeU"/>
</dbReference>
<evidence type="ECO:0000256" key="4">
    <source>
        <dbReference type="ARBA" id="ARBA00022692"/>
    </source>
</evidence>
<feature type="transmembrane region" description="Helical" evidence="10">
    <location>
        <begin position="504"/>
        <end position="531"/>
    </location>
</feature>
<dbReference type="Gene3D" id="1.10.760.10">
    <property type="entry name" value="Cytochrome c-like domain"/>
    <property type="match status" value="1"/>
</dbReference>
<dbReference type="SUPFAM" id="SSF46626">
    <property type="entry name" value="Cytochrome c"/>
    <property type="match status" value="1"/>
</dbReference>
<feature type="domain" description="Cytochrome c" evidence="12">
    <location>
        <begin position="137"/>
        <end position="224"/>
    </location>
</feature>
<evidence type="ECO:0000256" key="2">
    <source>
        <dbReference type="ARBA" id="ARBA00008333"/>
    </source>
</evidence>
<feature type="transmembrane region" description="Helical" evidence="10">
    <location>
        <begin position="426"/>
        <end position="449"/>
    </location>
</feature>
<dbReference type="EMBL" id="JBEPIJ010000011">
    <property type="protein sequence ID" value="MES0874426.1"/>
    <property type="molecule type" value="Genomic_DNA"/>
</dbReference>
<proteinExistence type="inferred from homology"/>
<dbReference type="InterPro" id="IPR009056">
    <property type="entry name" value="Cyt_c-like_dom"/>
</dbReference>
<name>A0ABV2AC06_9GAMM</name>
<evidence type="ECO:0000256" key="10">
    <source>
        <dbReference type="SAM" id="Phobius"/>
    </source>
</evidence>
<dbReference type="PANTHER" id="PTHR31632">
    <property type="entry name" value="IRON TRANSPORTER FTH1"/>
    <property type="match status" value="1"/>
</dbReference>
<evidence type="ECO:0000256" key="1">
    <source>
        <dbReference type="ARBA" id="ARBA00004141"/>
    </source>
</evidence>
<feature type="chain" id="PRO_5047025852" evidence="11">
    <location>
        <begin position="31"/>
        <end position="645"/>
    </location>
</feature>
<evidence type="ECO:0000256" key="9">
    <source>
        <dbReference type="PROSITE-ProRule" id="PRU00433"/>
    </source>
</evidence>
<protein>
    <submittedName>
        <fullName evidence="13">FTR1 family protein</fullName>
    </submittedName>
</protein>
<feature type="transmembrane region" description="Helical" evidence="10">
    <location>
        <begin position="611"/>
        <end position="635"/>
    </location>
</feature>
<evidence type="ECO:0000256" key="5">
    <source>
        <dbReference type="ARBA" id="ARBA00022723"/>
    </source>
</evidence>
<keyword evidence="7 9" id="KW-0408">Iron</keyword>
<keyword evidence="5 9" id="KW-0479">Metal-binding</keyword>
<evidence type="ECO:0000259" key="12">
    <source>
        <dbReference type="PROSITE" id="PS51007"/>
    </source>
</evidence>
<dbReference type="InterPro" id="IPR036909">
    <property type="entry name" value="Cyt_c-like_dom_sf"/>
</dbReference>